<name>T5ABQ9_OPHSC</name>
<evidence type="ECO:0000256" key="10">
    <source>
        <dbReference type="SAM" id="MobiDB-lite"/>
    </source>
</evidence>
<accession>T5ABQ9</accession>
<dbReference type="GO" id="GO:0006397">
    <property type="term" value="P:mRNA processing"/>
    <property type="evidence" value="ECO:0007669"/>
    <property type="project" value="UniProtKB-KW"/>
</dbReference>
<evidence type="ECO:0000256" key="9">
    <source>
        <dbReference type="ARBA" id="ARBA00049447"/>
    </source>
</evidence>
<dbReference type="GO" id="GO:0005737">
    <property type="term" value="C:cytoplasm"/>
    <property type="evidence" value="ECO:0007669"/>
    <property type="project" value="TreeGrafter"/>
</dbReference>
<evidence type="ECO:0000259" key="11">
    <source>
        <dbReference type="Pfam" id="PF01207"/>
    </source>
</evidence>
<dbReference type="InterPro" id="IPR013785">
    <property type="entry name" value="Aldolase_TIM"/>
</dbReference>
<protein>
    <submittedName>
        <fullName evidence="12">tRNA-dihydrouridine synthase</fullName>
    </submittedName>
</protein>
<evidence type="ECO:0000256" key="6">
    <source>
        <dbReference type="ARBA" id="ARBA00023002"/>
    </source>
</evidence>
<feature type="compositionally biased region" description="Basic and acidic residues" evidence="10">
    <location>
        <begin position="249"/>
        <end position="258"/>
    </location>
</feature>
<dbReference type="AlphaFoldDB" id="T5ABQ9"/>
<comment type="catalytic activity">
    <reaction evidence="8">
        <text>a 5,6-dihydrouridine in mRNA + NAD(+) = a uridine in mRNA + NADH + H(+)</text>
        <dbReference type="Rhea" id="RHEA:69851"/>
        <dbReference type="Rhea" id="RHEA-COMP:14658"/>
        <dbReference type="Rhea" id="RHEA-COMP:17789"/>
        <dbReference type="ChEBI" id="CHEBI:15378"/>
        <dbReference type="ChEBI" id="CHEBI:57540"/>
        <dbReference type="ChEBI" id="CHEBI:57945"/>
        <dbReference type="ChEBI" id="CHEBI:65315"/>
        <dbReference type="ChEBI" id="CHEBI:74443"/>
    </reaction>
    <physiologicalReaction direction="right-to-left" evidence="8">
        <dbReference type="Rhea" id="RHEA:69853"/>
    </physiologicalReaction>
</comment>
<sequence length="312" mass="34128">MTLPSKRVPIPRRGVDYRGKVVLAPMVRSGELPSRLLALEYGADLVWGPETVDHAMLGATKRFNEHSRTFEWFRVASHGLKVPPPDAKESIIFRSFPEREASKLIFQIGTSDPERAVKAARMVAEHVAGIDVNAGCPKPFSTSGGMGAELLKTPDKLCAILEALVQNITPEHEIGGGLLPWLTVVDNYLRTSIEVHNPWGNTKFLLSQMIPGKEKLHQRTTQEKTHSAVCRILGLEHLAEQALEADARLGLDKPQEKKASKKAKSSASAMAAGGQQGRAREQTRQRMPLSERNASRQARPGPGPEPEPVAPA</sequence>
<reference evidence="12 13" key="1">
    <citation type="journal article" date="2013" name="Chin. Sci. Bull.">
        <title>Genome survey uncovers the secrets of sex and lifestyle in caterpillar fungus.</title>
        <authorList>
            <person name="Hu X."/>
            <person name="Zhang Y."/>
            <person name="Xiao G."/>
            <person name="Zheng P."/>
            <person name="Xia Y."/>
            <person name="Zhang X."/>
            <person name="St Leger R.J."/>
            <person name="Liu X."/>
            <person name="Wang C."/>
        </authorList>
    </citation>
    <scope>NUCLEOTIDE SEQUENCE [LARGE SCALE GENOMIC DNA]</scope>
    <source>
        <strain evidence="13">Co18 / CGMCC 3.14243</strain>
        <tissue evidence="12">Fruit-body</tissue>
    </source>
</reference>
<evidence type="ECO:0000256" key="5">
    <source>
        <dbReference type="ARBA" id="ARBA00022694"/>
    </source>
</evidence>
<comment type="function">
    <text evidence="7">Catalyzes the synthesis of dihydrouridine, a modified base found in the D-loop of most tRNAs. Specifically modifies U47 in cytoplasmic tRNAs. Catalyzes the synthesis of dihydrouridine in some mRNAs, thereby affecting their translation.</text>
</comment>
<keyword evidence="2" id="KW-0285">Flavoprotein</keyword>
<keyword evidence="5" id="KW-0819">tRNA processing</keyword>
<dbReference type="PANTHER" id="PTHR45936">
    <property type="entry name" value="TRNA-DIHYDROURIDINE(20) SYNTHASE [NAD(P)+]-LIKE"/>
    <property type="match status" value="1"/>
</dbReference>
<dbReference type="PANTHER" id="PTHR45936:SF1">
    <property type="entry name" value="TRNA-DIHYDROURIDINE(20) SYNTHASE [NAD(P)+]-LIKE"/>
    <property type="match status" value="1"/>
</dbReference>
<keyword evidence="3" id="KW-0288">FMN</keyword>
<evidence type="ECO:0000256" key="2">
    <source>
        <dbReference type="ARBA" id="ARBA00022630"/>
    </source>
</evidence>
<dbReference type="InterPro" id="IPR052582">
    <property type="entry name" value="tRNA-DUS-like"/>
</dbReference>
<comment type="catalytic activity">
    <reaction evidence="9">
        <text>a 5,6-dihydrouridine in mRNA + NADP(+) = a uridine in mRNA + NADPH + H(+)</text>
        <dbReference type="Rhea" id="RHEA:69855"/>
        <dbReference type="Rhea" id="RHEA-COMP:14658"/>
        <dbReference type="Rhea" id="RHEA-COMP:17789"/>
        <dbReference type="ChEBI" id="CHEBI:15378"/>
        <dbReference type="ChEBI" id="CHEBI:57783"/>
        <dbReference type="ChEBI" id="CHEBI:58349"/>
        <dbReference type="ChEBI" id="CHEBI:65315"/>
        <dbReference type="ChEBI" id="CHEBI:74443"/>
    </reaction>
    <physiologicalReaction direction="right-to-left" evidence="9">
        <dbReference type="Rhea" id="RHEA:69857"/>
    </physiologicalReaction>
</comment>
<keyword evidence="4" id="KW-0507">mRNA processing</keyword>
<evidence type="ECO:0000256" key="4">
    <source>
        <dbReference type="ARBA" id="ARBA00022664"/>
    </source>
</evidence>
<evidence type="ECO:0000313" key="13">
    <source>
        <dbReference type="Proteomes" id="UP000019374"/>
    </source>
</evidence>
<proteinExistence type="predicted"/>
<dbReference type="SUPFAM" id="SSF51395">
    <property type="entry name" value="FMN-linked oxidoreductases"/>
    <property type="match status" value="1"/>
</dbReference>
<feature type="compositionally biased region" description="Pro residues" evidence="10">
    <location>
        <begin position="301"/>
        <end position="312"/>
    </location>
</feature>
<dbReference type="Gene3D" id="3.20.20.70">
    <property type="entry name" value="Aldolase class I"/>
    <property type="match status" value="1"/>
</dbReference>
<dbReference type="GO" id="GO:0050660">
    <property type="term" value="F:flavin adenine dinucleotide binding"/>
    <property type="evidence" value="ECO:0007669"/>
    <property type="project" value="InterPro"/>
</dbReference>
<comment type="cofactor">
    <cofactor evidence="1">
        <name>FMN</name>
        <dbReference type="ChEBI" id="CHEBI:58210"/>
    </cofactor>
</comment>
<evidence type="ECO:0000256" key="7">
    <source>
        <dbReference type="ARBA" id="ARBA00045934"/>
    </source>
</evidence>
<organism evidence="12 13">
    <name type="scientific">Ophiocordyceps sinensis (strain Co18 / CGMCC 3.14243)</name>
    <name type="common">Yarsagumba caterpillar fungus</name>
    <name type="synonym">Hirsutella sinensis</name>
    <dbReference type="NCBI Taxonomy" id="911162"/>
    <lineage>
        <taxon>Eukaryota</taxon>
        <taxon>Fungi</taxon>
        <taxon>Dikarya</taxon>
        <taxon>Ascomycota</taxon>
        <taxon>Pezizomycotina</taxon>
        <taxon>Sordariomycetes</taxon>
        <taxon>Hypocreomycetidae</taxon>
        <taxon>Hypocreales</taxon>
        <taxon>Ophiocordycipitaceae</taxon>
        <taxon>Ophiocordyceps</taxon>
    </lineage>
</organism>
<feature type="region of interest" description="Disordered" evidence="10">
    <location>
        <begin position="249"/>
        <end position="312"/>
    </location>
</feature>
<evidence type="ECO:0000313" key="12">
    <source>
        <dbReference type="EMBL" id="EQK99156.1"/>
    </source>
</evidence>
<evidence type="ECO:0000256" key="1">
    <source>
        <dbReference type="ARBA" id="ARBA00001917"/>
    </source>
</evidence>
<dbReference type="InterPro" id="IPR035587">
    <property type="entry name" value="DUS-like_FMN-bd"/>
</dbReference>
<keyword evidence="6" id="KW-0560">Oxidoreductase</keyword>
<dbReference type="HOGENOM" id="CLU_013299_3_2_1"/>
<dbReference type="PROSITE" id="PS01136">
    <property type="entry name" value="UPF0034"/>
    <property type="match status" value="1"/>
</dbReference>
<dbReference type="EMBL" id="KE653609">
    <property type="protein sequence ID" value="EQK99156.1"/>
    <property type="molecule type" value="Genomic_DNA"/>
</dbReference>
<dbReference type="eggNOG" id="KOG2334">
    <property type="taxonomic scope" value="Eukaryota"/>
</dbReference>
<feature type="domain" description="DUS-like FMN-binding" evidence="11">
    <location>
        <begin position="87"/>
        <end position="168"/>
    </location>
</feature>
<dbReference type="Proteomes" id="UP000019374">
    <property type="component" value="Unassembled WGS sequence"/>
</dbReference>
<evidence type="ECO:0000256" key="8">
    <source>
        <dbReference type="ARBA" id="ARBA00048342"/>
    </source>
</evidence>
<gene>
    <name evidence="12" type="ORF">OCS_05130</name>
</gene>
<dbReference type="CDD" id="cd02801">
    <property type="entry name" value="DUS_like_FMN"/>
    <property type="match status" value="1"/>
</dbReference>
<dbReference type="OrthoDB" id="10262250at2759"/>
<dbReference type="GO" id="GO:0017150">
    <property type="term" value="F:tRNA dihydrouridine synthase activity"/>
    <property type="evidence" value="ECO:0007669"/>
    <property type="project" value="InterPro"/>
</dbReference>
<dbReference type="InterPro" id="IPR018517">
    <property type="entry name" value="tRNA_hU_synthase_CS"/>
</dbReference>
<dbReference type="Pfam" id="PF01207">
    <property type="entry name" value="Dus"/>
    <property type="match status" value="1"/>
</dbReference>
<evidence type="ECO:0000256" key="3">
    <source>
        <dbReference type="ARBA" id="ARBA00022643"/>
    </source>
</evidence>